<sequence length="154" mass="17188">MQVAVDQHLPRSKRLLAGAIVRRLRRSINPAGRMKLINVLTVRVKRLRANNKLRFLDGNAIKICLTGAETTAGIRVAFSDVARQPADISEIDGLPVQFFQTGDLMFISKIFGHRGATSANPCFCCEAKNLPSEPDRQRTLVLMRQEATQFREAV</sequence>
<organism evidence="1 2">
    <name type="scientific">Heterodera trifolii</name>
    <dbReference type="NCBI Taxonomy" id="157864"/>
    <lineage>
        <taxon>Eukaryota</taxon>
        <taxon>Metazoa</taxon>
        <taxon>Ecdysozoa</taxon>
        <taxon>Nematoda</taxon>
        <taxon>Chromadorea</taxon>
        <taxon>Rhabditida</taxon>
        <taxon>Tylenchina</taxon>
        <taxon>Tylenchomorpha</taxon>
        <taxon>Tylenchoidea</taxon>
        <taxon>Heteroderidae</taxon>
        <taxon>Heteroderinae</taxon>
        <taxon>Heterodera</taxon>
    </lineage>
</organism>
<accession>A0ABD2IER8</accession>
<keyword evidence="2" id="KW-1185">Reference proteome</keyword>
<proteinExistence type="predicted"/>
<dbReference type="AlphaFoldDB" id="A0ABD2IER8"/>
<gene>
    <name evidence="1" type="ORF">niasHT_035945</name>
</gene>
<evidence type="ECO:0000313" key="1">
    <source>
        <dbReference type="EMBL" id="KAL3077766.1"/>
    </source>
</evidence>
<name>A0ABD2IER8_9BILA</name>
<evidence type="ECO:0000313" key="2">
    <source>
        <dbReference type="Proteomes" id="UP001620626"/>
    </source>
</evidence>
<comment type="caution">
    <text evidence="1">The sequence shown here is derived from an EMBL/GenBank/DDBJ whole genome shotgun (WGS) entry which is preliminary data.</text>
</comment>
<dbReference type="EMBL" id="JBICBT010001222">
    <property type="protein sequence ID" value="KAL3077766.1"/>
    <property type="molecule type" value="Genomic_DNA"/>
</dbReference>
<reference evidence="1 2" key="1">
    <citation type="submission" date="2024-10" db="EMBL/GenBank/DDBJ databases">
        <authorList>
            <person name="Kim D."/>
        </authorList>
    </citation>
    <scope>NUCLEOTIDE SEQUENCE [LARGE SCALE GENOMIC DNA]</scope>
    <source>
        <strain evidence="1">BH-2024</strain>
    </source>
</reference>
<dbReference type="Proteomes" id="UP001620626">
    <property type="component" value="Unassembled WGS sequence"/>
</dbReference>
<protein>
    <submittedName>
        <fullName evidence="1">Uncharacterized protein</fullName>
    </submittedName>
</protein>